<evidence type="ECO:0000313" key="7">
    <source>
        <dbReference type="EMBL" id="WFC94065.1"/>
    </source>
</evidence>
<dbReference type="Gene3D" id="3.20.20.70">
    <property type="entry name" value="Aldolase class I"/>
    <property type="match status" value="1"/>
</dbReference>
<gene>
    <name evidence="7" type="ORF">MBRA1_000695</name>
</gene>
<dbReference type="GO" id="GO:0010181">
    <property type="term" value="F:FMN binding"/>
    <property type="evidence" value="ECO:0007669"/>
    <property type="project" value="InterPro"/>
</dbReference>
<dbReference type="InterPro" id="IPR044152">
    <property type="entry name" value="YqjM-like"/>
</dbReference>
<dbReference type="EMBL" id="CP119951">
    <property type="protein sequence ID" value="WFC94065.1"/>
    <property type="molecule type" value="Genomic_DNA"/>
</dbReference>
<dbReference type="InterPro" id="IPR013785">
    <property type="entry name" value="Aldolase_TIM"/>
</dbReference>
<keyword evidence="8" id="KW-1185">Reference proteome</keyword>
<evidence type="ECO:0000259" key="6">
    <source>
        <dbReference type="Pfam" id="PF00724"/>
    </source>
</evidence>
<reference evidence="7" key="1">
    <citation type="submission" date="2023-03" db="EMBL/GenBank/DDBJ databases">
        <title>Mating type loci evolution in Malassezia.</title>
        <authorList>
            <person name="Coelho M.A."/>
        </authorList>
    </citation>
    <scope>NUCLEOTIDE SEQUENCE</scope>
    <source>
        <strain evidence="7">CBS 14135</strain>
    </source>
</reference>
<keyword evidence="3" id="KW-0288">FMN</keyword>
<name>A0AAF0INS2_9BASI</name>
<evidence type="ECO:0000256" key="3">
    <source>
        <dbReference type="ARBA" id="ARBA00022643"/>
    </source>
</evidence>
<dbReference type="Pfam" id="PF00724">
    <property type="entry name" value="Oxidored_FMN"/>
    <property type="match status" value="1"/>
</dbReference>
<protein>
    <recommendedName>
        <fullName evidence="6">NADH:flavin oxidoreductase/NADH oxidase N-terminal domain-containing protein</fullName>
    </recommendedName>
</protein>
<keyword evidence="4" id="KW-0521">NADP</keyword>
<dbReference type="AlphaFoldDB" id="A0AAF0INS2"/>
<proteinExistence type="predicted"/>
<keyword evidence="2" id="KW-0285">Flavoprotein</keyword>
<feature type="domain" description="NADH:flavin oxidoreductase/NADH oxidase N-terminal" evidence="6">
    <location>
        <begin position="55"/>
        <end position="402"/>
    </location>
</feature>
<evidence type="ECO:0000256" key="4">
    <source>
        <dbReference type="ARBA" id="ARBA00022857"/>
    </source>
</evidence>
<sequence length="435" mass="47120">MTQTTPEMLQISPEYYAAKLPAGQPAVGTMPNERLPEGAKLPLMLQELEIPRGTGTFTLKNRASVPPMCMYSARDGFPAPFHIAHHGQFALHGMGSIVVEATAVLPEGRISPEDVGIWKDEHIAAHAGLVQTIKAIGPGVYFGIQIAHAGRKASTPTPWLPGTDDAKPYVEEKDGGWPKGVVGPSAIPAAEGHIVPHELSIDEIRSIEKAFVDGAARAYRAGYDFVEIHSAHGYLISSFNSPLSNKRKDEYGGSFENRTRLLRNIVKGIREQFPDKGLWVRINGTDAVEYTREDSWTIESTKQIAPLLEEAGVDVLDISSGGTVTYNRFDLVPGYQLPLSGAIKDLGLKRMKISVVGVLQDGTEHEPTKIGLLAEQSLQNGKADIVSVGRGSLKSPNWVELAACNMVGVPTVGAVQYEYAVASLKRFQFDVSEKS</sequence>
<accession>A0AAF0INS2</accession>
<evidence type="ECO:0000256" key="2">
    <source>
        <dbReference type="ARBA" id="ARBA00022630"/>
    </source>
</evidence>
<keyword evidence="5" id="KW-0560">Oxidoreductase</keyword>
<dbReference type="SUPFAM" id="SSF51395">
    <property type="entry name" value="FMN-linked oxidoreductases"/>
    <property type="match status" value="1"/>
</dbReference>
<dbReference type="GO" id="GO:0050661">
    <property type="term" value="F:NADP binding"/>
    <property type="evidence" value="ECO:0007669"/>
    <property type="project" value="InterPro"/>
</dbReference>
<evidence type="ECO:0000256" key="1">
    <source>
        <dbReference type="ARBA" id="ARBA00001917"/>
    </source>
</evidence>
<dbReference type="InterPro" id="IPR001155">
    <property type="entry name" value="OxRdtase_FMN_N"/>
</dbReference>
<evidence type="ECO:0000256" key="5">
    <source>
        <dbReference type="ARBA" id="ARBA00023002"/>
    </source>
</evidence>
<comment type="cofactor">
    <cofactor evidence="1">
        <name>FMN</name>
        <dbReference type="ChEBI" id="CHEBI:58210"/>
    </cofactor>
</comment>
<organism evidence="7 8">
    <name type="scientific">Malassezia brasiliensis</name>
    <dbReference type="NCBI Taxonomy" id="1821822"/>
    <lineage>
        <taxon>Eukaryota</taxon>
        <taxon>Fungi</taxon>
        <taxon>Dikarya</taxon>
        <taxon>Basidiomycota</taxon>
        <taxon>Ustilaginomycotina</taxon>
        <taxon>Malasseziomycetes</taxon>
        <taxon>Malasseziales</taxon>
        <taxon>Malasseziaceae</taxon>
        <taxon>Malassezia</taxon>
    </lineage>
</organism>
<dbReference type="GO" id="GO:0003959">
    <property type="term" value="F:NADPH dehydrogenase activity"/>
    <property type="evidence" value="ECO:0007669"/>
    <property type="project" value="InterPro"/>
</dbReference>
<evidence type="ECO:0000313" key="8">
    <source>
        <dbReference type="Proteomes" id="UP001216638"/>
    </source>
</evidence>
<dbReference type="Proteomes" id="UP001216638">
    <property type="component" value="Chromosome 1"/>
</dbReference>
<dbReference type="PANTHER" id="PTHR43303:SF4">
    <property type="entry name" value="NADPH DEHYDROGENASE C23G7.10C-RELATED"/>
    <property type="match status" value="1"/>
</dbReference>
<dbReference type="PANTHER" id="PTHR43303">
    <property type="entry name" value="NADPH DEHYDROGENASE C23G7.10C-RELATED"/>
    <property type="match status" value="1"/>
</dbReference>